<keyword evidence="3 5" id="KW-1133">Transmembrane helix</keyword>
<dbReference type="STRING" id="1392255.A0A2I1BSK6"/>
<organism evidence="6 7">
    <name type="scientific">Aspergillus novofumigatus (strain IBT 16806)</name>
    <dbReference type="NCBI Taxonomy" id="1392255"/>
    <lineage>
        <taxon>Eukaryota</taxon>
        <taxon>Fungi</taxon>
        <taxon>Dikarya</taxon>
        <taxon>Ascomycota</taxon>
        <taxon>Pezizomycotina</taxon>
        <taxon>Eurotiomycetes</taxon>
        <taxon>Eurotiomycetidae</taxon>
        <taxon>Eurotiales</taxon>
        <taxon>Aspergillaceae</taxon>
        <taxon>Aspergillus</taxon>
        <taxon>Aspergillus subgen. Fumigati</taxon>
    </lineage>
</organism>
<keyword evidence="7" id="KW-1185">Reference proteome</keyword>
<sequence>MAGDDKNDFKLYRYTPSTTAAARYLKRARAWYFIAFVIGASVIQIIGYVCRVLAHSHKDSVPIYSVQTILILLAPPLYAASIYMMLGRLVAFLRAEKLSIVLVRWMTEIFVTRDVTAFIMQAAGGGIMASGTVSSYNLGEHITVTGLCVQLVFFSFFISTCALFHYRIRKYPTHEMWETVLVGLYASSILILVRSIFRLIKCMQGNDRYFISHEVFMYVFSSTLAFLAMEQGRGNEFPGFPSCIA</sequence>
<evidence type="ECO:0000256" key="4">
    <source>
        <dbReference type="ARBA" id="ARBA00023136"/>
    </source>
</evidence>
<feature type="transmembrane region" description="Helical" evidence="5">
    <location>
        <begin position="115"/>
        <end position="136"/>
    </location>
</feature>
<comment type="subcellular location">
    <subcellularLocation>
        <location evidence="1">Membrane</location>
        <topology evidence="1">Multi-pass membrane protein</topology>
    </subcellularLocation>
</comment>
<dbReference type="PANTHER" id="PTHR31465">
    <property type="entry name" value="PROTEIN RTA1-RELATED"/>
    <property type="match status" value="1"/>
</dbReference>
<dbReference type="Proteomes" id="UP000234474">
    <property type="component" value="Unassembled WGS sequence"/>
</dbReference>
<evidence type="ECO:0000256" key="5">
    <source>
        <dbReference type="SAM" id="Phobius"/>
    </source>
</evidence>
<name>A0A2I1BSK6_ASPN1</name>
<feature type="transmembrane region" description="Helical" evidence="5">
    <location>
        <begin position="69"/>
        <end position="94"/>
    </location>
</feature>
<feature type="transmembrane region" description="Helical" evidence="5">
    <location>
        <begin position="142"/>
        <end position="164"/>
    </location>
</feature>
<dbReference type="OrthoDB" id="3358017at2759"/>
<evidence type="ECO:0000256" key="3">
    <source>
        <dbReference type="ARBA" id="ARBA00022989"/>
    </source>
</evidence>
<dbReference type="EMBL" id="MSZS01000016">
    <property type="protein sequence ID" value="PKX88373.1"/>
    <property type="molecule type" value="Genomic_DNA"/>
</dbReference>
<comment type="caution">
    <text evidence="6">The sequence shown here is derived from an EMBL/GenBank/DDBJ whole genome shotgun (WGS) entry which is preliminary data.</text>
</comment>
<dbReference type="GeneID" id="36537841"/>
<accession>A0A2I1BSK6</accession>
<gene>
    <name evidence="6" type="ORF">P174DRAFT_465210</name>
</gene>
<keyword evidence="4 5" id="KW-0472">Membrane</keyword>
<dbReference type="RefSeq" id="XP_024676968.1">
    <property type="nucleotide sequence ID" value="XM_024830515.1"/>
</dbReference>
<proteinExistence type="predicted"/>
<protein>
    <submittedName>
        <fullName evidence="6">RTA1 like protein</fullName>
    </submittedName>
</protein>
<feature type="transmembrane region" description="Helical" evidence="5">
    <location>
        <begin position="176"/>
        <end position="197"/>
    </location>
</feature>
<evidence type="ECO:0000313" key="6">
    <source>
        <dbReference type="EMBL" id="PKX88373.1"/>
    </source>
</evidence>
<dbReference type="PANTHER" id="PTHR31465:SF1">
    <property type="entry name" value="PROTEIN RTA1-RELATED"/>
    <property type="match status" value="1"/>
</dbReference>
<feature type="transmembrane region" description="Helical" evidence="5">
    <location>
        <begin position="30"/>
        <end position="49"/>
    </location>
</feature>
<dbReference type="GO" id="GO:0016020">
    <property type="term" value="C:membrane"/>
    <property type="evidence" value="ECO:0007669"/>
    <property type="project" value="UniProtKB-SubCell"/>
</dbReference>
<feature type="transmembrane region" description="Helical" evidence="5">
    <location>
        <begin position="209"/>
        <end position="229"/>
    </location>
</feature>
<dbReference type="VEuPathDB" id="FungiDB:P174DRAFT_465210"/>
<dbReference type="InterPro" id="IPR007568">
    <property type="entry name" value="RTA1"/>
</dbReference>
<keyword evidence="2 5" id="KW-0812">Transmembrane</keyword>
<dbReference type="OMA" id="RDSWECM"/>
<evidence type="ECO:0000313" key="7">
    <source>
        <dbReference type="Proteomes" id="UP000234474"/>
    </source>
</evidence>
<dbReference type="Pfam" id="PF04479">
    <property type="entry name" value="RTA1"/>
    <property type="match status" value="1"/>
</dbReference>
<evidence type="ECO:0000256" key="2">
    <source>
        <dbReference type="ARBA" id="ARBA00022692"/>
    </source>
</evidence>
<evidence type="ECO:0000256" key="1">
    <source>
        <dbReference type="ARBA" id="ARBA00004141"/>
    </source>
</evidence>
<reference evidence="7" key="1">
    <citation type="journal article" date="2018" name="Proc. Natl. Acad. Sci. U.S.A.">
        <title>Linking secondary metabolites to gene clusters through genome sequencing of six diverse Aspergillus species.</title>
        <authorList>
            <person name="Kaerboelling I."/>
            <person name="Vesth T.C."/>
            <person name="Frisvad J.C."/>
            <person name="Nybo J.L."/>
            <person name="Theobald S."/>
            <person name="Kuo A."/>
            <person name="Bowyer P."/>
            <person name="Matsuda Y."/>
            <person name="Mondo S."/>
            <person name="Lyhne E.K."/>
            <person name="Kogle M.E."/>
            <person name="Clum A."/>
            <person name="Lipzen A."/>
            <person name="Salamov A."/>
            <person name="Ngan C.Y."/>
            <person name="Daum C."/>
            <person name="Chiniquy J."/>
            <person name="Barry K."/>
            <person name="LaButti K."/>
            <person name="Haridas S."/>
            <person name="Simmons B.A."/>
            <person name="Magnuson J.K."/>
            <person name="Mortensen U.H."/>
            <person name="Larsen T.O."/>
            <person name="Grigoriev I.V."/>
            <person name="Baker S.E."/>
            <person name="Andersen M.R."/>
        </authorList>
    </citation>
    <scope>NUCLEOTIDE SEQUENCE [LARGE SCALE GENOMIC DNA]</scope>
    <source>
        <strain evidence="7">IBT 16806</strain>
    </source>
</reference>
<dbReference type="AlphaFoldDB" id="A0A2I1BSK6"/>